<dbReference type="EMBL" id="RSEO01000026">
    <property type="protein sequence ID" value="RXQ29728.1"/>
    <property type="molecule type" value="Genomic_DNA"/>
</dbReference>
<proteinExistence type="predicted"/>
<reference evidence="1 2" key="1">
    <citation type="submission" date="2018-12" db="EMBL/GenBank/DDBJ databases">
        <title>Identification of serotype of rogose Salmonella by whole genome sequencing.</title>
        <authorList>
            <person name="Sacchi C.T."/>
            <person name="Goncalves C.R."/>
            <person name="Tiba-Casas M.R."/>
        </authorList>
    </citation>
    <scope>NUCLEOTIDE SEQUENCE [LARGE SCALE GENOMIC DNA]</scope>
    <source>
        <strain evidence="1 2">169_17</strain>
    </source>
</reference>
<name>A0A3V8I3W4_SALER</name>
<sequence length="66" mass="7795">MSFIKIVSPIGLNINTQYHNENNTSLNIELITYLCDVEMILLNIIDFWDECYEWKVFVWLIGLAIN</sequence>
<accession>A0A3V8I3W4</accession>
<dbReference type="AlphaFoldDB" id="A0A3V8I3W4"/>
<organism evidence="1 2">
    <name type="scientific">Salmonella enterica</name>
    <name type="common">Salmonella choleraesuis</name>
    <dbReference type="NCBI Taxonomy" id="28901"/>
    <lineage>
        <taxon>Bacteria</taxon>
        <taxon>Pseudomonadati</taxon>
        <taxon>Pseudomonadota</taxon>
        <taxon>Gammaproteobacteria</taxon>
        <taxon>Enterobacterales</taxon>
        <taxon>Enterobacteriaceae</taxon>
        <taxon>Salmonella</taxon>
    </lineage>
</organism>
<comment type="caution">
    <text evidence="1">The sequence shown here is derived from an EMBL/GenBank/DDBJ whole genome shotgun (WGS) entry which is preliminary data.</text>
</comment>
<gene>
    <name evidence="1" type="ORF">EI538_19095</name>
</gene>
<evidence type="ECO:0000313" key="1">
    <source>
        <dbReference type="EMBL" id="RXQ29728.1"/>
    </source>
</evidence>
<dbReference type="Proteomes" id="UP000290660">
    <property type="component" value="Unassembled WGS sequence"/>
</dbReference>
<evidence type="ECO:0000313" key="2">
    <source>
        <dbReference type="Proteomes" id="UP000290660"/>
    </source>
</evidence>
<protein>
    <submittedName>
        <fullName evidence="1">Uncharacterized protein</fullName>
    </submittedName>
</protein>